<dbReference type="EMBL" id="LUEZ02000049">
    <property type="protein sequence ID" value="RDB22587.1"/>
    <property type="molecule type" value="Genomic_DNA"/>
</dbReference>
<dbReference type="GO" id="GO:0006397">
    <property type="term" value="P:mRNA processing"/>
    <property type="evidence" value="ECO:0007669"/>
    <property type="project" value="UniProtKB-KW"/>
</dbReference>
<reference evidence="7" key="1">
    <citation type="submission" date="2018-04" db="EMBL/GenBank/DDBJ databases">
        <title>Whole genome sequencing of Hypsizygus marmoreus.</title>
        <authorList>
            <person name="Choi I.-G."/>
            <person name="Min B."/>
            <person name="Kim J.-G."/>
            <person name="Kim S."/>
            <person name="Oh Y.-L."/>
            <person name="Kong W.-S."/>
            <person name="Park H."/>
            <person name="Jeong J."/>
            <person name="Song E.-S."/>
        </authorList>
    </citation>
    <scope>NUCLEOTIDE SEQUENCE [LARGE SCALE GENOMIC DNA]</scope>
    <source>
        <strain evidence="7">51987-8</strain>
    </source>
</reference>
<dbReference type="InterPro" id="IPR033757">
    <property type="entry name" value="WTAP"/>
</dbReference>
<protein>
    <submittedName>
        <fullName evidence="7">Uncharacterized protein</fullName>
    </submittedName>
</protein>
<evidence type="ECO:0000256" key="4">
    <source>
        <dbReference type="ARBA" id="ARBA00023187"/>
    </source>
</evidence>
<feature type="region of interest" description="Disordered" evidence="6">
    <location>
        <begin position="154"/>
        <end position="343"/>
    </location>
</feature>
<keyword evidence="8" id="KW-1185">Reference proteome</keyword>
<dbReference type="OrthoDB" id="3363802at2759"/>
<keyword evidence="3" id="KW-0507">mRNA processing</keyword>
<accession>A0A369JPX1</accession>
<dbReference type="GO" id="GO:0005634">
    <property type="term" value="C:nucleus"/>
    <property type="evidence" value="ECO:0007669"/>
    <property type="project" value="UniProtKB-SubCell"/>
</dbReference>
<comment type="caution">
    <text evidence="7">The sequence shown here is derived from an EMBL/GenBank/DDBJ whole genome shotgun (WGS) entry which is preliminary data.</text>
</comment>
<dbReference type="GO" id="GO:0000381">
    <property type="term" value="P:regulation of alternative mRNA splicing, via spliceosome"/>
    <property type="evidence" value="ECO:0007669"/>
    <property type="project" value="InterPro"/>
</dbReference>
<gene>
    <name evidence="7" type="ORF">Hypma_010053</name>
</gene>
<dbReference type="GO" id="GO:0016556">
    <property type="term" value="P:mRNA modification"/>
    <property type="evidence" value="ECO:0007669"/>
    <property type="project" value="InterPro"/>
</dbReference>
<organism evidence="7 8">
    <name type="scientific">Hypsizygus marmoreus</name>
    <name type="common">White beech mushroom</name>
    <name type="synonym">Agaricus marmoreus</name>
    <dbReference type="NCBI Taxonomy" id="39966"/>
    <lineage>
        <taxon>Eukaryota</taxon>
        <taxon>Fungi</taxon>
        <taxon>Dikarya</taxon>
        <taxon>Basidiomycota</taxon>
        <taxon>Agaricomycotina</taxon>
        <taxon>Agaricomycetes</taxon>
        <taxon>Agaricomycetidae</taxon>
        <taxon>Agaricales</taxon>
        <taxon>Tricholomatineae</taxon>
        <taxon>Lyophyllaceae</taxon>
        <taxon>Hypsizygus</taxon>
    </lineage>
</organism>
<dbReference type="InParanoid" id="A0A369JPX1"/>
<evidence type="ECO:0000256" key="5">
    <source>
        <dbReference type="ARBA" id="ARBA00023242"/>
    </source>
</evidence>
<evidence type="ECO:0000256" key="3">
    <source>
        <dbReference type="ARBA" id="ARBA00022664"/>
    </source>
</evidence>
<keyword evidence="5" id="KW-0539">Nucleus</keyword>
<keyword evidence="4" id="KW-0508">mRNA splicing</keyword>
<name>A0A369JPX1_HYPMA</name>
<dbReference type="Proteomes" id="UP000076154">
    <property type="component" value="Unassembled WGS sequence"/>
</dbReference>
<dbReference type="STRING" id="39966.A0A369JPX1"/>
<dbReference type="Pfam" id="PF17098">
    <property type="entry name" value="Wtap"/>
    <property type="match status" value="1"/>
</dbReference>
<evidence type="ECO:0000313" key="8">
    <source>
        <dbReference type="Proteomes" id="UP000076154"/>
    </source>
</evidence>
<evidence type="ECO:0000256" key="1">
    <source>
        <dbReference type="ARBA" id="ARBA00004123"/>
    </source>
</evidence>
<dbReference type="GO" id="GO:0008380">
    <property type="term" value="P:RNA splicing"/>
    <property type="evidence" value="ECO:0007669"/>
    <property type="project" value="UniProtKB-KW"/>
</dbReference>
<feature type="compositionally biased region" description="Basic and acidic residues" evidence="6">
    <location>
        <begin position="229"/>
        <end position="297"/>
    </location>
</feature>
<comment type="subcellular location">
    <subcellularLocation>
        <location evidence="1">Nucleus</location>
    </subcellularLocation>
</comment>
<dbReference type="AlphaFoldDB" id="A0A369JPX1"/>
<comment type="similarity">
    <text evidence="2">Belongs to the fl(2)d family.</text>
</comment>
<evidence type="ECO:0000313" key="7">
    <source>
        <dbReference type="EMBL" id="RDB22587.1"/>
    </source>
</evidence>
<evidence type="ECO:0000256" key="6">
    <source>
        <dbReference type="SAM" id="MobiDB-lite"/>
    </source>
</evidence>
<proteinExistence type="inferred from homology"/>
<feature type="compositionally biased region" description="Low complexity" evidence="6">
    <location>
        <begin position="154"/>
        <end position="167"/>
    </location>
</feature>
<feature type="compositionally biased region" description="Polar residues" evidence="6">
    <location>
        <begin position="324"/>
        <end position="334"/>
    </location>
</feature>
<evidence type="ECO:0000256" key="2">
    <source>
        <dbReference type="ARBA" id="ARBA00010313"/>
    </source>
</evidence>
<sequence length="343" mass="37969">MELPSSRELELETLLRLRDTQVADLSDEVTHLRQFLASQPGPSTSDPVTLPPALVSVLLPHLHAAASTASGATSGSNTVTAALTQRARLLQEENDELYDLLKQGETGKLKEEVRGLRRVVERLEGALRESHQVITSLSTELDKSYETFMASARSISGNNSSKSYSKSPHTPYHPMPASHSMDNGTIISKLPPTGPRAYKKPRLSDSQASPSLRPHISLPAHKHSSSRGGDTREYASRRAPEGRGKSNHIKMDIEEDERARPPSPLYERDRDRDRDWGRDRDRGGGTKERERERDRDGHRAHRRNGNFSGNPSRGGPGRRPERVSASNESVSSGDRTLAERMGL</sequence>